<evidence type="ECO:0000256" key="3">
    <source>
        <dbReference type="ARBA" id="ARBA00023027"/>
    </source>
</evidence>
<dbReference type="InterPro" id="IPR046346">
    <property type="entry name" value="Aminoacid_DH-like_N_sf"/>
</dbReference>
<dbReference type="Gene3D" id="3.40.50.10860">
    <property type="entry name" value="Leucine Dehydrogenase, chain A, domain 1"/>
    <property type="match status" value="2"/>
</dbReference>
<dbReference type="Proteomes" id="UP000834106">
    <property type="component" value="Chromosome 2"/>
</dbReference>
<evidence type="ECO:0000313" key="7">
    <source>
        <dbReference type="Proteomes" id="UP000834106"/>
    </source>
</evidence>
<gene>
    <name evidence="6" type="ORF">FPE_LOCUS3911</name>
</gene>
<comment type="similarity">
    <text evidence="1">Belongs to the Glu/Leu/Phe/Val dehydrogenases family.</text>
</comment>
<keyword evidence="7" id="KW-1185">Reference proteome</keyword>
<dbReference type="EMBL" id="OU503037">
    <property type="protein sequence ID" value="CAI9756481.1"/>
    <property type="molecule type" value="Genomic_DNA"/>
</dbReference>
<organism evidence="6 7">
    <name type="scientific">Fraxinus pennsylvanica</name>
    <dbReference type="NCBI Taxonomy" id="56036"/>
    <lineage>
        <taxon>Eukaryota</taxon>
        <taxon>Viridiplantae</taxon>
        <taxon>Streptophyta</taxon>
        <taxon>Embryophyta</taxon>
        <taxon>Tracheophyta</taxon>
        <taxon>Spermatophyta</taxon>
        <taxon>Magnoliopsida</taxon>
        <taxon>eudicotyledons</taxon>
        <taxon>Gunneridae</taxon>
        <taxon>Pentapetalae</taxon>
        <taxon>asterids</taxon>
        <taxon>lamiids</taxon>
        <taxon>Lamiales</taxon>
        <taxon>Oleaceae</taxon>
        <taxon>Oleeae</taxon>
        <taxon>Fraxinus</taxon>
    </lineage>
</organism>
<evidence type="ECO:0000313" key="6">
    <source>
        <dbReference type="EMBL" id="CAI9756481.1"/>
    </source>
</evidence>
<dbReference type="PANTHER" id="PTHR11606:SF29">
    <property type="entry name" value="GLUTAMATE DEHYDROGENASE 3-RELATED"/>
    <property type="match status" value="1"/>
</dbReference>
<dbReference type="GO" id="GO:0004352">
    <property type="term" value="F:glutamate dehydrogenase (NAD+) activity"/>
    <property type="evidence" value="ECO:0007669"/>
    <property type="project" value="TreeGrafter"/>
</dbReference>
<evidence type="ECO:0000256" key="2">
    <source>
        <dbReference type="ARBA" id="ARBA00023002"/>
    </source>
</evidence>
<evidence type="ECO:0000259" key="5">
    <source>
        <dbReference type="Pfam" id="PF02812"/>
    </source>
</evidence>
<sequence length="405" mass="45186">MQNPSIGFTKFTLHSSETSLPPGSCKKRFFPFFNGDTTVSDGDSDPCLRESASVSHEDTVPISASSTAMRVQKRIFPIHFSPTRTETRRSKIFRMAGKEMEYMVDFFNKFIFEIKGLGFWRKTGAILGEPVAISIFNVTRIFLKMQLPRLQEELENGAFCSRSLSLLLVFPCDELHEINEGEEPTDVKNIKSSPLPPDLNKVSEQIDQYISNLSSLKYDDSNSPKVPFADYVVLATLWDELSNWKMLPFAAVQIGQAFRNKKDELSDGAKPQPQHVVTPDPADESDQTEARYSRANQYYASYTAGIKLLTDNEAVECTIPKDDGTLASFVGFRVEHNNARGPMKGGMRYHPEGGAKERIGCHPGDLSISELEILAQVFTQKIHDLLGVHTDVSAPDMGTNPQTMA</sequence>
<feature type="region of interest" description="Disordered" evidence="4">
    <location>
        <begin position="263"/>
        <end position="290"/>
    </location>
</feature>
<dbReference type="GO" id="GO:0006538">
    <property type="term" value="P:L-glutamate catabolic process"/>
    <property type="evidence" value="ECO:0007669"/>
    <property type="project" value="TreeGrafter"/>
</dbReference>
<evidence type="ECO:0000256" key="1">
    <source>
        <dbReference type="ARBA" id="ARBA00006382"/>
    </source>
</evidence>
<feature type="domain" description="Glutamate/phenylalanine/leucine/valine/L-tryptophan dehydrogenase dimerisation" evidence="5">
    <location>
        <begin position="314"/>
        <end position="352"/>
    </location>
</feature>
<reference evidence="6" key="1">
    <citation type="submission" date="2023-05" db="EMBL/GenBank/DDBJ databases">
        <authorList>
            <person name="Huff M."/>
        </authorList>
    </citation>
    <scope>NUCLEOTIDE SEQUENCE</scope>
</reference>
<accession>A0AAD1YRZ5</accession>
<protein>
    <recommendedName>
        <fullName evidence="5">Glutamate/phenylalanine/leucine/valine/L-tryptophan dehydrogenase dimerisation domain-containing protein</fullName>
    </recommendedName>
</protein>
<keyword evidence="2" id="KW-0560">Oxidoreductase</keyword>
<dbReference type="InterPro" id="IPR006097">
    <property type="entry name" value="Glu/Leu/Phe/Val/Trp_DH_dimer"/>
</dbReference>
<keyword evidence="3" id="KW-0520">NAD</keyword>
<dbReference type="Pfam" id="PF02812">
    <property type="entry name" value="ELFV_dehydrog_N"/>
    <property type="match status" value="1"/>
</dbReference>
<dbReference type="PANTHER" id="PTHR11606">
    <property type="entry name" value="GLUTAMATE DEHYDROGENASE"/>
    <property type="match status" value="1"/>
</dbReference>
<evidence type="ECO:0000256" key="4">
    <source>
        <dbReference type="SAM" id="MobiDB-lite"/>
    </source>
</evidence>
<dbReference type="GO" id="GO:0005739">
    <property type="term" value="C:mitochondrion"/>
    <property type="evidence" value="ECO:0007669"/>
    <property type="project" value="TreeGrafter"/>
</dbReference>
<proteinExistence type="inferred from homology"/>
<name>A0AAD1YRZ5_9LAMI</name>
<dbReference type="AlphaFoldDB" id="A0AAD1YRZ5"/>
<dbReference type="SUPFAM" id="SSF53223">
    <property type="entry name" value="Aminoacid dehydrogenase-like, N-terminal domain"/>
    <property type="match status" value="1"/>
</dbReference>